<feature type="compositionally biased region" description="Polar residues" evidence="5">
    <location>
        <begin position="186"/>
        <end position="199"/>
    </location>
</feature>
<dbReference type="KEGG" id="bgt:106056140"/>
<dbReference type="VEuPathDB" id="VectorBase:BGLB031449"/>
<keyword evidence="3" id="KW-0677">Repeat</keyword>
<dbReference type="InterPro" id="IPR038791">
    <property type="entry name" value="Cfap97/Hemingway"/>
</dbReference>
<dbReference type="InterPro" id="IPR037104">
    <property type="entry name" value="Annexin_sf"/>
</dbReference>
<dbReference type="GO" id="GO:0005509">
    <property type="term" value="F:calcium ion binding"/>
    <property type="evidence" value="ECO:0007669"/>
    <property type="project" value="InterPro"/>
</dbReference>
<reference evidence="6" key="1">
    <citation type="submission" date="2020-05" db="UniProtKB">
        <authorList>
            <consortium name="EnsemblMetazoa"/>
        </authorList>
    </citation>
    <scope>IDENTIFICATION</scope>
    <source>
        <strain evidence="6">BB02</strain>
    </source>
</reference>
<accession>A0A2C9LI59</accession>
<dbReference type="Gene3D" id="1.10.220.10">
    <property type="entry name" value="Annexin"/>
    <property type="match status" value="3"/>
</dbReference>
<dbReference type="GO" id="GO:0005544">
    <property type="term" value="F:calcium-dependent phospholipid binding"/>
    <property type="evidence" value="ECO:0007669"/>
    <property type="project" value="InterPro"/>
</dbReference>
<dbReference type="Pfam" id="PF00191">
    <property type="entry name" value="Annexin"/>
    <property type="match status" value="1"/>
</dbReference>
<dbReference type="STRING" id="6526.A0A2C9LI59"/>
<evidence type="ECO:0000256" key="4">
    <source>
        <dbReference type="ARBA" id="ARBA00023216"/>
    </source>
</evidence>
<feature type="compositionally biased region" description="Basic and acidic residues" evidence="5">
    <location>
        <begin position="94"/>
        <end position="120"/>
    </location>
</feature>
<comment type="similarity">
    <text evidence="1">Belongs to the annexin family.</text>
</comment>
<dbReference type="EnsemblMetazoa" id="BGLB031449-RA">
    <property type="protein sequence ID" value="BGLB031449-PA"/>
    <property type="gene ID" value="BGLB031449"/>
</dbReference>
<evidence type="ECO:0000313" key="7">
    <source>
        <dbReference type="Proteomes" id="UP000076420"/>
    </source>
</evidence>
<dbReference type="Pfam" id="PF13879">
    <property type="entry name" value="Hmw_CFAP97"/>
    <property type="match status" value="1"/>
</dbReference>
<sequence>MAAHQGVSRMLPEREHEKHLFAHREKMKKMPAQIDNSTPPPYLHLEVRLKRLEMEEQRKREIDRDNRILLQKMSEILSKNNENGNSKDKKRSKSLNDEQRQHERDRLEEENVKAAKRLESTKPIYNSKKWEEDYKQKQKLMESWQRTKQKKGHGKNEDQEKLPPINGQAQPKEEKKSNSGDAPPNTARSRQSDSQQNTSRTERSQSPKSARTPRKQNKNNPDRELWMYYGIRPGDSDDENDFYNQSPYLDPAKEKERRRKHREGRKTTDVDAKELRKVAKRMAPPHDIITRTLAKKSFQHRMKVKEKYKESYDVELEEDLKNGLGSEWNVLIEALLNEQNVGQGKNAGRAVKGGDAVTLVKKVAPLSEQELNTFKEDYEKENSSSLESDIADNFKNPVKMFLLTLVSGKKKEQNKDKTAALKDAHSLLENEKDRWTSKKSTFIKLVEKSHLSHMRNVFENYKKITKASQ</sequence>
<evidence type="ECO:0000256" key="1">
    <source>
        <dbReference type="ARBA" id="ARBA00007831"/>
    </source>
</evidence>
<dbReference type="VEuPathDB" id="VectorBase:BGLAX_041174"/>
<dbReference type="InterPro" id="IPR029488">
    <property type="entry name" value="Hmw/CFAP97"/>
</dbReference>
<dbReference type="PANTHER" id="PTHR23035:SF2">
    <property type="entry name" value="KIAA1430 HOMOLOGUE"/>
    <property type="match status" value="1"/>
</dbReference>
<dbReference type="AlphaFoldDB" id="A0A2C9LI59"/>
<feature type="region of interest" description="Disordered" evidence="5">
    <location>
        <begin position="53"/>
        <end position="286"/>
    </location>
</feature>
<organism evidence="6 7">
    <name type="scientific">Biomphalaria glabrata</name>
    <name type="common">Bloodfluke planorb</name>
    <name type="synonym">Freshwater snail</name>
    <dbReference type="NCBI Taxonomy" id="6526"/>
    <lineage>
        <taxon>Eukaryota</taxon>
        <taxon>Metazoa</taxon>
        <taxon>Spiralia</taxon>
        <taxon>Lophotrochozoa</taxon>
        <taxon>Mollusca</taxon>
        <taxon>Gastropoda</taxon>
        <taxon>Heterobranchia</taxon>
        <taxon>Euthyneura</taxon>
        <taxon>Panpulmonata</taxon>
        <taxon>Hygrophila</taxon>
        <taxon>Lymnaeoidea</taxon>
        <taxon>Planorbidae</taxon>
        <taxon>Biomphalaria</taxon>
    </lineage>
</organism>
<gene>
    <name evidence="6" type="primary">106056140</name>
</gene>
<keyword evidence="4" id="KW-0041">Annexin</keyword>
<dbReference type="SUPFAM" id="SSF47874">
    <property type="entry name" value="Annexin"/>
    <property type="match status" value="1"/>
</dbReference>
<feature type="compositionally biased region" description="Basic and acidic residues" evidence="5">
    <location>
        <begin position="128"/>
        <end position="140"/>
    </location>
</feature>
<feature type="region of interest" description="Disordered" evidence="5">
    <location>
        <begin position="1"/>
        <end position="21"/>
    </location>
</feature>
<proteinExistence type="inferred from homology"/>
<dbReference type="PANTHER" id="PTHR23035">
    <property type="entry name" value="CILIA- AND FLAGELLA-ASSOCIATED PROTEIN 97-RELATED"/>
    <property type="match status" value="1"/>
</dbReference>
<feature type="compositionally biased region" description="Basic and acidic residues" evidence="5">
    <location>
        <begin position="265"/>
        <end position="277"/>
    </location>
</feature>
<feature type="compositionally biased region" description="Basic and acidic residues" evidence="5">
    <location>
        <begin position="53"/>
        <end position="67"/>
    </location>
</feature>
<name>A0A2C9LI59_BIOGL</name>
<dbReference type="InterPro" id="IPR018502">
    <property type="entry name" value="Annexin_repeat"/>
</dbReference>
<dbReference type="Proteomes" id="UP000076420">
    <property type="component" value="Unassembled WGS sequence"/>
</dbReference>
<evidence type="ECO:0000256" key="5">
    <source>
        <dbReference type="SAM" id="MobiDB-lite"/>
    </source>
</evidence>
<evidence type="ECO:0000256" key="2">
    <source>
        <dbReference type="ARBA" id="ARBA00008315"/>
    </source>
</evidence>
<evidence type="ECO:0000256" key="3">
    <source>
        <dbReference type="ARBA" id="ARBA00022737"/>
    </source>
</evidence>
<comment type="similarity">
    <text evidence="2">Belongs to the CFAP97 family.</text>
</comment>
<evidence type="ECO:0000313" key="6">
    <source>
        <dbReference type="EnsemblMetazoa" id="BGLB031449-PA"/>
    </source>
</evidence>
<feature type="compositionally biased region" description="Basic and acidic residues" evidence="5">
    <location>
        <begin position="11"/>
        <end position="21"/>
    </location>
</feature>
<protein>
    <submittedName>
        <fullName evidence="6">Uncharacterized protein</fullName>
    </submittedName>
</protein>